<dbReference type="RefSeq" id="WP_343786260.1">
    <property type="nucleotide sequence ID" value="NZ_BAAAFH010000007.1"/>
</dbReference>
<keyword evidence="1" id="KW-0472">Membrane</keyword>
<reference evidence="2 3" key="1">
    <citation type="journal article" date="2019" name="Int. J. Syst. Evol. Microbiol.">
        <title>The Global Catalogue of Microorganisms (GCM) 10K type strain sequencing project: providing services to taxonomists for standard genome sequencing and annotation.</title>
        <authorList>
            <consortium name="The Broad Institute Genomics Platform"/>
            <consortium name="The Broad Institute Genome Sequencing Center for Infectious Disease"/>
            <person name="Wu L."/>
            <person name="Ma J."/>
        </authorList>
    </citation>
    <scope>NUCLEOTIDE SEQUENCE [LARGE SCALE GENOMIC DNA]</scope>
    <source>
        <strain evidence="2 3">JCM 16083</strain>
    </source>
</reference>
<protein>
    <submittedName>
        <fullName evidence="2">Uncharacterized protein</fullName>
    </submittedName>
</protein>
<keyword evidence="1" id="KW-1133">Transmembrane helix</keyword>
<evidence type="ECO:0000313" key="2">
    <source>
        <dbReference type="EMBL" id="GAA0875130.1"/>
    </source>
</evidence>
<feature type="transmembrane region" description="Helical" evidence="1">
    <location>
        <begin position="224"/>
        <end position="242"/>
    </location>
</feature>
<organism evidence="2 3">
    <name type="scientific">Wandonia haliotis</name>
    <dbReference type="NCBI Taxonomy" id="574963"/>
    <lineage>
        <taxon>Bacteria</taxon>
        <taxon>Pseudomonadati</taxon>
        <taxon>Bacteroidota</taxon>
        <taxon>Flavobacteriia</taxon>
        <taxon>Flavobacteriales</taxon>
        <taxon>Crocinitomicaceae</taxon>
        <taxon>Wandonia</taxon>
    </lineage>
</organism>
<keyword evidence="1" id="KW-0812">Transmembrane</keyword>
<sequence length="385" mass="44502">MTQLFRHKRTGIQVISVEFTEKVPVYHFAVLKKKGKTITIEAETHREVEALQKKVNRKLPVLVHFFGKGVLNRTVAPQDNYLDNLIVNASKSDFISAFQDATNLRLVSFMRKEPADEVIEKLNFCKDQVVDVLLGPFVAFRPDLETVPVKVPGFEFDYGQTGFSVSDTKDRKVEFLGNILGQEVFGAIAGWNYLNEKDRCSILDEQEKEQRRANFSDKRQFEKLGLFMLVFFLSALLANYFYQGNLLKKNAAIEDEIMIYSDNLNKIDLLDQEIKRKYQLISTSGILKHNYLSFYLDRIGKSLPTTINLVEIRTFPLDKKLKQKVKTEFEQSSVYVSGTTNNTASIDEWIARLNEQNWVAKTEILNFERNPEKQNASFTLRIRIR</sequence>
<evidence type="ECO:0000256" key="1">
    <source>
        <dbReference type="SAM" id="Phobius"/>
    </source>
</evidence>
<comment type="caution">
    <text evidence="2">The sequence shown here is derived from an EMBL/GenBank/DDBJ whole genome shotgun (WGS) entry which is preliminary data.</text>
</comment>
<dbReference type="EMBL" id="BAAAFH010000007">
    <property type="protein sequence ID" value="GAA0875130.1"/>
    <property type="molecule type" value="Genomic_DNA"/>
</dbReference>
<evidence type="ECO:0000313" key="3">
    <source>
        <dbReference type="Proteomes" id="UP001501126"/>
    </source>
</evidence>
<proteinExistence type="predicted"/>
<gene>
    <name evidence="2" type="ORF">GCM10009118_15380</name>
</gene>
<dbReference type="Proteomes" id="UP001501126">
    <property type="component" value="Unassembled WGS sequence"/>
</dbReference>
<name>A0ABN1MQH7_9FLAO</name>
<accession>A0ABN1MQH7</accession>
<keyword evidence="3" id="KW-1185">Reference proteome</keyword>